<dbReference type="STRING" id="75922.BST47_27125"/>
<evidence type="ECO:0000313" key="2">
    <source>
        <dbReference type="Proteomes" id="UP000192411"/>
    </source>
</evidence>
<protein>
    <submittedName>
        <fullName evidence="1">Uncharacterized protein</fullName>
    </submittedName>
</protein>
<accession>A0A1X0JFM4</accession>
<evidence type="ECO:0000313" key="1">
    <source>
        <dbReference type="EMBL" id="ORB61574.1"/>
    </source>
</evidence>
<dbReference type="Proteomes" id="UP000192411">
    <property type="component" value="Unassembled WGS sequence"/>
</dbReference>
<sequence length="153" mass="16501">MSSAYSIALVMFLLVATALAYLIPDRDEVVAPEGGEADERLATADDMVAIRAEFDRMLVAKGLVTDGQIDLIRHGTKSRAVITGMRTTGRAREDFREVELDVMVHRPSGGQFAAHEMALIPETAITKVSPGSVVDTYYRSEDESAVAVCVSPA</sequence>
<reference evidence="1 2" key="1">
    <citation type="submission" date="2017-02" db="EMBL/GenBank/DDBJ databases">
        <title>The new phylogeny of genus Mycobacterium.</title>
        <authorList>
            <person name="Tortoli E."/>
            <person name="Trovato A."/>
            <person name="Cirillo D.M."/>
        </authorList>
    </citation>
    <scope>NUCLEOTIDE SEQUENCE [LARGE SCALE GENOMIC DNA]</scope>
    <source>
        <strain evidence="1 2">DSM 44338</strain>
    </source>
</reference>
<organism evidence="1 2">
    <name type="scientific">Mycolicibacterium tusciae</name>
    <dbReference type="NCBI Taxonomy" id="75922"/>
    <lineage>
        <taxon>Bacteria</taxon>
        <taxon>Bacillati</taxon>
        <taxon>Actinomycetota</taxon>
        <taxon>Actinomycetes</taxon>
        <taxon>Mycobacteriales</taxon>
        <taxon>Mycobacteriaceae</taxon>
        <taxon>Mycolicibacterium</taxon>
    </lineage>
</organism>
<dbReference type="AlphaFoldDB" id="A0A1X0JFM4"/>
<dbReference type="OrthoDB" id="4715205at2"/>
<dbReference type="EMBL" id="MVIM01000022">
    <property type="protein sequence ID" value="ORB61574.1"/>
    <property type="molecule type" value="Genomic_DNA"/>
</dbReference>
<keyword evidence="2" id="KW-1185">Reference proteome</keyword>
<comment type="caution">
    <text evidence="1">The sequence shown here is derived from an EMBL/GenBank/DDBJ whole genome shotgun (WGS) entry which is preliminary data.</text>
</comment>
<name>A0A1X0JFM4_9MYCO</name>
<proteinExistence type="predicted"/>
<gene>
    <name evidence="1" type="ORF">BST47_27125</name>
</gene>
<dbReference type="RefSeq" id="WP_083128925.1">
    <property type="nucleotide sequence ID" value="NZ_MVIM01000022.1"/>
</dbReference>